<dbReference type="EMBL" id="LFEJ01000004">
    <property type="protein sequence ID" value="KMV35925.1"/>
    <property type="molecule type" value="Genomic_DNA"/>
</dbReference>
<dbReference type="InterPro" id="IPR013783">
    <property type="entry name" value="Ig-like_fold"/>
</dbReference>
<dbReference type="PATRIC" id="fig|1656095.3.peg.2801"/>
<dbReference type="Proteomes" id="UP000037315">
    <property type="component" value="Unassembled WGS sequence"/>
</dbReference>
<comment type="caution">
    <text evidence="1">The sequence shown here is derived from an EMBL/GenBank/DDBJ whole genome shotgun (WGS) entry which is preliminary data.</text>
</comment>
<reference evidence="1 2" key="1">
    <citation type="submission" date="2015-06" db="EMBL/GenBank/DDBJ databases">
        <title>Genome sequencing of Cronobacter sp. strain DJ34 isolated from petroleum contaminated sludge of Duliajan Oil Fields, Assam, India.</title>
        <authorList>
            <person name="Pal S."/>
            <person name="Banerjee T.D."/>
            <person name="Roy A."/>
            <person name="Sar P."/>
            <person name="Kazy S.K."/>
        </authorList>
    </citation>
    <scope>NUCLEOTIDE SEQUENCE [LARGE SCALE GENOMIC DNA]</scope>
    <source>
        <strain evidence="1 2">DJ34</strain>
    </source>
</reference>
<evidence type="ECO:0000313" key="2">
    <source>
        <dbReference type="Proteomes" id="UP000037315"/>
    </source>
</evidence>
<proteinExistence type="predicted"/>
<dbReference type="STRING" id="1121863.GCA_000621185_02868"/>
<name>A0A0J8VTX4_9ENTR</name>
<dbReference type="AlphaFoldDB" id="A0A0J8VTX4"/>
<protein>
    <submittedName>
        <fullName evidence="1">Uncharacterized protein</fullName>
    </submittedName>
</protein>
<dbReference type="RefSeq" id="WP_048887358.1">
    <property type="nucleotide sequence ID" value="NZ_LFEJ01000004.1"/>
</dbReference>
<keyword evidence="2" id="KW-1185">Reference proteome</keyword>
<dbReference type="Gene3D" id="2.60.40.10">
    <property type="entry name" value="Immunoglobulins"/>
    <property type="match status" value="1"/>
</dbReference>
<evidence type="ECO:0000313" key="1">
    <source>
        <dbReference type="EMBL" id="KMV35925.1"/>
    </source>
</evidence>
<accession>A0A0J8VTX4</accession>
<sequence length="693" mass="74080">MNYTVLPGPDLPQMSNDGYINSTELLNDGGVIVEVDAYPTAKPGDYINLYWDGRFSASQYIDDPDRFSWPWTVIIAAGEAPDGPHQAYYTVTDVAQNPSASPISPAVVDRNHTEGLPPPRFPDANVNNVITYNSVIANSGTHIHVPFTSGIFAIGNTAYVYWRELDSYGNTVPGSEVNFTHVIESKDMSNGFEVLVPAPYITLIQTFATAQAWYSIVPPDDEAQSSQNATVTVDMTGTASYPAPYIPAGNDGWIDCSEIMADGIEVTVPGNSQFVAGGLVTVFWQGFDASGASLPDAGFQLSHTLSANDVLQGFSVTVPTEFILPIGIGYADAWYQASAPSVPGFSAVKTVEVDSEHCTLLPAPVFPDALDDGVIDSAEVEADSGTTMTISYPDMRAGDIVTAFWFGYNSSPASPLPDTSWTQTRTLTSQEAQAQQALFHIAAAFITPIGNGYAQGRYQVMFENGGIASSASQTAAVNVHEAQQLQMSCSTGAPWFDPTVYVRPMNQVTLSGPPGADVILSLPDSSDAFFYPDGTNVTTLRLDETGRGAIQVYCFSTGGITVYAWMLTNPAVNATANMAFTEWLNGNGELKQYGFSTGAIADGKSLCSVYLKTDPSSQAQQARLVLQDPTSARIITSGTQQAWVDISLYHAGSFDVIDSAPEVVNFTLSLPDYSSAYAVGSLTFSLFSALQHL</sequence>
<dbReference type="OrthoDB" id="6629337at2"/>
<gene>
    <name evidence="1" type="ORF">ACH50_03550</name>
</gene>
<organism evidence="1 2">
    <name type="scientific">Franconibacter pulveris</name>
    <dbReference type="NCBI Taxonomy" id="435910"/>
    <lineage>
        <taxon>Bacteria</taxon>
        <taxon>Pseudomonadati</taxon>
        <taxon>Pseudomonadota</taxon>
        <taxon>Gammaproteobacteria</taxon>
        <taxon>Enterobacterales</taxon>
        <taxon>Enterobacteriaceae</taxon>
        <taxon>Franconibacter</taxon>
    </lineage>
</organism>